<evidence type="ECO:0000256" key="9">
    <source>
        <dbReference type="ARBA" id="ARBA00022967"/>
    </source>
</evidence>
<keyword evidence="10 14" id="KW-1133">Transmembrane helix</keyword>
<evidence type="ECO:0000256" key="10">
    <source>
        <dbReference type="ARBA" id="ARBA00022989"/>
    </source>
</evidence>
<dbReference type="EC" id="7.2.2.10" evidence="14"/>
<dbReference type="InterPro" id="IPR036412">
    <property type="entry name" value="HAD-like_sf"/>
</dbReference>
<keyword evidence="2 14" id="KW-0813">Transport</keyword>
<feature type="transmembrane region" description="Helical" evidence="14">
    <location>
        <begin position="68"/>
        <end position="84"/>
    </location>
</feature>
<dbReference type="NCBIfam" id="TIGR01522">
    <property type="entry name" value="ATPase-IIA2_Ca"/>
    <property type="match status" value="1"/>
</dbReference>
<dbReference type="Gene3D" id="3.40.50.1000">
    <property type="entry name" value="HAD superfamily/HAD-like"/>
    <property type="match status" value="3"/>
</dbReference>
<evidence type="ECO:0000313" key="17">
    <source>
        <dbReference type="EMBL" id="PWN29113.1"/>
    </source>
</evidence>
<dbReference type="InterPro" id="IPR018303">
    <property type="entry name" value="ATPase_P-typ_P_site"/>
</dbReference>
<dbReference type="PRINTS" id="PR00119">
    <property type="entry name" value="CATATPASE"/>
</dbReference>
<comment type="similarity">
    <text evidence="13 14">Belongs to the cation transport ATPase (P-type) (TC 3.A.3) family.</text>
</comment>
<evidence type="ECO:0000256" key="5">
    <source>
        <dbReference type="ARBA" id="ARBA00022692"/>
    </source>
</evidence>
<keyword evidence="6 14" id="KW-0547">Nucleotide-binding</keyword>
<dbReference type="GO" id="GO:0016020">
    <property type="term" value="C:membrane"/>
    <property type="evidence" value="ECO:0007669"/>
    <property type="project" value="UniProtKB-SubCell"/>
</dbReference>
<feature type="transmembrane region" description="Helical" evidence="14">
    <location>
        <begin position="707"/>
        <end position="727"/>
    </location>
</feature>
<evidence type="ECO:0000256" key="7">
    <source>
        <dbReference type="ARBA" id="ARBA00022837"/>
    </source>
</evidence>
<feature type="transmembrane region" description="Helical" evidence="14">
    <location>
        <begin position="262"/>
        <end position="286"/>
    </location>
</feature>
<evidence type="ECO:0000256" key="14">
    <source>
        <dbReference type="RuleBase" id="RU361146"/>
    </source>
</evidence>
<dbReference type="PANTHER" id="PTHR42861">
    <property type="entry name" value="CALCIUM-TRANSPORTING ATPASE"/>
    <property type="match status" value="1"/>
</dbReference>
<dbReference type="SMART" id="SM00831">
    <property type="entry name" value="Cation_ATPase_N"/>
    <property type="match status" value="1"/>
</dbReference>
<comment type="catalytic activity">
    <reaction evidence="14">
        <text>Ca(2+)(in) + ATP + H2O = Ca(2+)(out) + ADP + phosphate + H(+)</text>
        <dbReference type="Rhea" id="RHEA:18105"/>
        <dbReference type="ChEBI" id="CHEBI:15377"/>
        <dbReference type="ChEBI" id="CHEBI:15378"/>
        <dbReference type="ChEBI" id="CHEBI:29108"/>
        <dbReference type="ChEBI" id="CHEBI:30616"/>
        <dbReference type="ChEBI" id="CHEBI:43474"/>
        <dbReference type="ChEBI" id="CHEBI:456216"/>
        <dbReference type="EC" id="7.2.2.10"/>
    </reaction>
</comment>
<dbReference type="Pfam" id="PF00122">
    <property type="entry name" value="E1-E2_ATPase"/>
    <property type="match status" value="1"/>
</dbReference>
<dbReference type="InterPro" id="IPR008250">
    <property type="entry name" value="ATPase_P-typ_transduc_dom_A_sf"/>
</dbReference>
<dbReference type="SFLD" id="SFLDS00003">
    <property type="entry name" value="Haloacid_Dehalogenase"/>
    <property type="match status" value="1"/>
</dbReference>
<dbReference type="SUPFAM" id="SSF81660">
    <property type="entry name" value="Metal cation-transporting ATPase, ATP-binding domain N"/>
    <property type="match status" value="1"/>
</dbReference>
<dbReference type="InterPro" id="IPR059000">
    <property type="entry name" value="ATPase_P-type_domA"/>
</dbReference>
<dbReference type="SFLD" id="SFLDG00002">
    <property type="entry name" value="C1.7:_P-type_atpase_like"/>
    <property type="match status" value="1"/>
</dbReference>
<evidence type="ECO:0000256" key="11">
    <source>
        <dbReference type="ARBA" id="ARBA00023065"/>
    </source>
</evidence>
<comment type="function">
    <text evidence="14">Catalyzes the hydrolysis of ATP coupled with the transport of calcium.</text>
</comment>
<proteinExistence type="inferred from homology"/>
<keyword evidence="9" id="KW-1278">Translocase</keyword>
<dbReference type="STRING" id="1569628.A0A316UYW9"/>
<dbReference type="InterPro" id="IPR023298">
    <property type="entry name" value="ATPase_P-typ_TM_dom_sf"/>
</dbReference>
<dbReference type="GO" id="GO:0005388">
    <property type="term" value="F:P-type calcium transporter activity"/>
    <property type="evidence" value="ECO:0007669"/>
    <property type="project" value="UniProtKB-EC"/>
</dbReference>
<comment type="caution">
    <text evidence="14">Lacks conserved residue(s) required for the propagation of feature annotation.</text>
</comment>
<dbReference type="GO" id="GO:0012505">
    <property type="term" value="C:endomembrane system"/>
    <property type="evidence" value="ECO:0007669"/>
    <property type="project" value="UniProtKB-SubCell"/>
</dbReference>
<keyword evidence="12 14" id="KW-0472">Membrane</keyword>
<dbReference type="InterPro" id="IPR004014">
    <property type="entry name" value="ATPase_P-typ_cation-transptr_N"/>
</dbReference>
<dbReference type="SUPFAM" id="SSF81665">
    <property type="entry name" value="Calcium ATPase, transmembrane domain M"/>
    <property type="match status" value="1"/>
</dbReference>
<sequence length="849" mass="90819">MRDDDDAEAEEEFTFSTQLRKVRGYNEFAASEPPSALSKLIDQLKEPLILLLLGSAVVSLLLGEVGDAVSIVLAVAIVVAVAHIQEQRSSESLAALSKLVPHYCHLVRDGVTSHVLANELVPGDIVTFSTGDRVPADVRIIESVQLETDESPLTGEIKPRRKTTDALGPSTSISERDNTAFMGTLVKSGSGRGVVVATGPQTEFGAIFAMVDEVVEQRTPLQLSMDDLAKKLSMASFAIIGVICLLGLWQRRGALEMFTIGVSLAVAAIPEGLPIVVTVTLALGVLRMSHRKAIVKRLPSVETLGSISVICSDKTGTLTTNKMTVCELWTLEDGKIDAKELPDSPSPSLARTLLVGNLCNNARRDEKGEYVGQATDVAMASVVRHDARGSFTRTAEMPFSSETKWMSVTGTLTVPPSAANIGQGSTTYTKGAVEAVLERAPHAQTAEIRRAADEMAKRGLRVLACAVGTTFCGLQAVQDPPRQGVRESIAELRRSGIQIIMITGDAEPTANAIARQVGIDGGASMLGSQIDSMSERQLQESIDRVSVFARTTPRHKMSIVRALQSNGHVVAMTGDGVNDAPALKLADIGIALGRGGSDVAKEASDVILVDDNFATILPAVEEGKGIFYNIQNFLAFQLSTAVAALSLITLSTAAGLKLPLNPMQILFINILMDGPPSQSLGVDPVDRAVVMRRRPRRKDAPVLTRRVLMRVLFSATIIVLGTLYIYVAELTDDGFADERDQTMTFTAFVFLDLTSAVQNRGLTTTLTGNRMLTLTVSVSLVSQLLLVYFPPLQGVFKTTSLGLGDLTLLVVIAGLGFAAHEGRRRWERQRADEEDGQDAADGWGGLAVA</sequence>
<evidence type="ECO:0000256" key="2">
    <source>
        <dbReference type="ARBA" id="ARBA00022448"/>
    </source>
</evidence>
<evidence type="ECO:0000256" key="1">
    <source>
        <dbReference type="ARBA" id="ARBA00004127"/>
    </source>
</evidence>
<evidence type="ECO:0000256" key="12">
    <source>
        <dbReference type="ARBA" id="ARBA00023136"/>
    </source>
</evidence>
<dbReference type="InterPro" id="IPR006068">
    <property type="entry name" value="ATPase_P-typ_cation-transptr_C"/>
</dbReference>
<dbReference type="FunFam" id="2.70.150.10:FF:000008">
    <property type="entry name" value="Calcium-transporting ATPase"/>
    <property type="match status" value="1"/>
</dbReference>
<keyword evidence="4 14" id="KW-0109">Calcium transport</keyword>
<dbReference type="InterPro" id="IPR044492">
    <property type="entry name" value="P_typ_ATPase_HD_dom"/>
</dbReference>
<dbReference type="InterPro" id="IPR023299">
    <property type="entry name" value="ATPase_P-typ_cyto_dom_N"/>
</dbReference>
<feature type="region of interest" description="Disordered" evidence="15">
    <location>
        <begin position="151"/>
        <end position="175"/>
    </location>
</feature>
<dbReference type="InterPro" id="IPR001757">
    <property type="entry name" value="P_typ_ATPase"/>
</dbReference>
<dbReference type="NCBIfam" id="TIGR01494">
    <property type="entry name" value="ATPase_P-type"/>
    <property type="match status" value="3"/>
</dbReference>
<dbReference type="Pfam" id="PF00690">
    <property type="entry name" value="Cation_ATPase_N"/>
    <property type="match status" value="1"/>
</dbReference>
<evidence type="ECO:0000313" key="18">
    <source>
        <dbReference type="Proteomes" id="UP000245884"/>
    </source>
</evidence>
<dbReference type="Gene3D" id="3.40.1110.10">
    <property type="entry name" value="Calcium-transporting ATPase, cytoplasmic domain N"/>
    <property type="match status" value="2"/>
</dbReference>
<dbReference type="InterPro" id="IPR006413">
    <property type="entry name" value="P-type_ATPase_IIA_PMR1"/>
</dbReference>
<dbReference type="Gene3D" id="1.20.1110.10">
    <property type="entry name" value="Calcium-transporting ATPase, transmembrane domain"/>
    <property type="match status" value="2"/>
</dbReference>
<dbReference type="SFLD" id="SFLDF00027">
    <property type="entry name" value="p-type_atpase"/>
    <property type="match status" value="1"/>
</dbReference>
<keyword evidence="3" id="KW-0597">Phosphoprotein</keyword>
<feature type="transmembrane region" description="Helical" evidence="14">
    <location>
        <begin position="771"/>
        <end position="789"/>
    </location>
</feature>
<reference evidence="17 18" key="1">
    <citation type="journal article" date="2018" name="Mol. Biol. Evol.">
        <title>Broad Genomic Sampling Reveals a Smut Pathogenic Ancestry of the Fungal Clade Ustilaginomycotina.</title>
        <authorList>
            <person name="Kijpornyongpan T."/>
            <person name="Mondo S.J."/>
            <person name="Barry K."/>
            <person name="Sandor L."/>
            <person name="Lee J."/>
            <person name="Lipzen A."/>
            <person name="Pangilinan J."/>
            <person name="LaButti K."/>
            <person name="Hainaut M."/>
            <person name="Henrissat B."/>
            <person name="Grigoriev I.V."/>
            <person name="Spatafora J.W."/>
            <person name="Aime M.C."/>
        </authorList>
    </citation>
    <scope>NUCLEOTIDE SEQUENCE [LARGE SCALE GENOMIC DNA]</scope>
    <source>
        <strain evidence="17 18">MCA 5214</strain>
    </source>
</reference>
<dbReference type="GeneID" id="37029343"/>
<dbReference type="FunFam" id="3.40.50.1000:FF:000028">
    <property type="entry name" value="Calcium-transporting P-type ATPase, putative"/>
    <property type="match status" value="1"/>
</dbReference>
<dbReference type="Pfam" id="PF00702">
    <property type="entry name" value="Hydrolase"/>
    <property type="match status" value="1"/>
</dbReference>
<keyword evidence="8 14" id="KW-0067">ATP-binding</keyword>
<evidence type="ECO:0000256" key="4">
    <source>
        <dbReference type="ARBA" id="ARBA00022568"/>
    </source>
</evidence>
<dbReference type="PRINTS" id="PR00120">
    <property type="entry name" value="HATPASE"/>
</dbReference>
<organism evidence="17 18">
    <name type="scientific">Jaminaea rosea</name>
    <dbReference type="NCBI Taxonomy" id="1569628"/>
    <lineage>
        <taxon>Eukaryota</taxon>
        <taxon>Fungi</taxon>
        <taxon>Dikarya</taxon>
        <taxon>Basidiomycota</taxon>
        <taxon>Ustilaginomycotina</taxon>
        <taxon>Exobasidiomycetes</taxon>
        <taxon>Microstromatales</taxon>
        <taxon>Microstromatales incertae sedis</taxon>
        <taxon>Jaminaea</taxon>
    </lineage>
</organism>
<accession>A0A316UYW9</accession>
<feature type="region of interest" description="Disordered" evidence="15">
    <location>
        <begin position="826"/>
        <end position="849"/>
    </location>
</feature>
<comment type="subcellular location">
    <subcellularLocation>
        <location evidence="1">Endomembrane system</location>
        <topology evidence="1">Multi-pass membrane protein</topology>
    </subcellularLocation>
    <subcellularLocation>
        <location evidence="14">Membrane</location>
        <topology evidence="14">Multi-pass membrane protein</topology>
    </subcellularLocation>
</comment>
<dbReference type="SUPFAM" id="SSF56784">
    <property type="entry name" value="HAD-like"/>
    <property type="match status" value="1"/>
</dbReference>
<evidence type="ECO:0000256" key="13">
    <source>
        <dbReference type="ARBA" id="ARBA00038148"/>
    </source>
</evidence>
<keyword evidence="5 14" id="KW-0812">Transmembrane</keyword>
<feature type="transmembrane region" description="Helical" evidence="14">
    <location>
        <begin position="801"/>
        <end position="820"/>
    </location>
</feature>
<feature type="transmembrane region" description="Helical" evidence="14">
    <location>
        <begin position="742"/>
        <end position="759"/>
    </location>
</feature>
<dbReference type="Pfam" id="PF00689">
    <property type="entry name" value="Cation_ATPase_C"/>
    <property type="match status" value="1"/>
</dbReference>
<dbReference type="OrthoDB" id="3352408at2759"/>
<protein>
    <recommendedName>
        <fullName evidence="14">Calcium-transporting ATPase</fullName>
        <ecNumber evidence="14">7.2.2.10</ecNumber>
    </recommendedName>
</protein>
<gene>
    <name evidence="17" type="ORF">BDZ90DRAFT_245672</name>
</gene>
<dbReference type="EMBL" id="KZ819664">
    <property type="protein sequence ID" value="PWN29113.1"/>
    <property type="molecule type" value="Genomic_DNA"/>
</dbReference>
<dbReference type="AlphaFoldDB" id="A0A316UYW9"/>
<dbReference type="GO" id="GO:0016887">
    <property type="term" value="F:ATP hydrolysis activity"/>
    <property type="evidence" value="ECO:0007669"/>
    <property type="project" value="InterPro"/>
</dbReference>
<dbReference type="Gene3D" id="2.70.150.10">
    <property type="entry name" value="Calcium-transporting ATPase, cytoplasmic transduction domain A"/>
    <property type="match status" value="1"/>
</dbReference>
<dbReference type="RefSeq" id="XP_025363725.1">
    <property type="nucleotide sequence ID" value="XM_025507520.1"/>
</dbReference>
<dbReference type="GO" id="GO:0005524">
    <property type="term" value="F:ATP binding"/>
    <property type="evidence" value="ECO:0007669"/>
    <property type="project" value="UniProtKB-KW"/>
</dbReference>
<dbReference type="InterPro" id="IPR023214">
    <property type="entry name" value="HAD_sf"/>
</dbReference>
<dbReference type="Proteomes" id="UP000245884">
    <property type="component" value="Unassembled WGS sequence"/>
</dbReference>
<evidence type="ECO:0000256" key="15">
    <source>
        <dbReference type="SAM" id="MobiDB-lite"/>
    </source>
</evidence>
<dbReference type="PROSITE" id="PS00154">
    <property type="entry name" value="ATPASE_E1_E2"/>
    <property type="match status" value="1"/>
</dbReference>
<feature type="domain" description="Cation-transporting P-type ATPase N-terminal" evidence="16">
    <location>
        <begin position="2"/>
        <end position="64"/>
    </location>
</feature>
<feature type="transmembrane region" description="Helical" evidence="14">
    <location>
        <begin position="232"/>
        <end position="250"/>
    </location>
</feature>
<keyword evidence="11 14" id="KW-0406">Ion transport</keyword>
<name>A0A316UYW9_9BASI</name>
<evidence type="ECO:0000256" key="6">
    <source>
        <dbReference type="ARBA" id="ARBA00022741"/>
    </source>
</evidence>
<evidence type="ECO:0000259" key="16">
    <source>
        <dbReference type="SMART" id="SM00831"/>
    </source>
</evidence>
<keyword evidence="7 14" id="KW-0106">Calcium</keyword>
<keyword evidence="18" id="KW-1185">Reference proteome</keyword>
<evidence type="ECO:0000256" key="3">
    <source>
        <dbReference type="ARBA" id="ARBA00022553"/>
    </source>
</evidence>
<evidence type="ECO:0000256" key="8">
    <source>
        <dbReference type="ARBA" id="ARBA00022840"/>
    </source>
</evidence>
<dbReference type="SUPFAM" id="SSF81653">
    <property type="entry name" value="Calcium ATPase, transduction domain A"/>
    <property type="match status" value="1"/>
</dbReference>